<dbReference type="GO" id="GO:0140359">
    <property type="term" value="F:ABC-type transporter activity"/>
    <property type="evidence" value="ECO:0007669"/>
    <property type="project" value="InterPro"/>
</dbReference>
<sequence>MSMETFRTDEKTVRLDKKSIIKRTIRYLSPFKRRIALAVSFMFIAAFIVIILPKITEYAIDVAVYNKDMRGLVIAVSSGAVLCVLWYLLTMIRAKIMAGVTNRVVYSIRKDAYCHLQTLGLFYFDSRPTGKILSRLINDISNMKDMLTQLVTNIIPNLFIILAVMLAMFISNATLALSALLVVPFFALLVYIVAIKGFVNWENYRKKQSNLNAFSHENYSGIRIIQAYAAEKEREEEFEKIINDVESSWNKAVKRADLMNVVYCISNGLGIISLYTIAFVFLGYDSSSVGELIAFTSYLILFWNPIRQLAMTYNQLTNNITAAGRVFEMMDTESTVTEAYDASEYEIKDGTVDFVNVSFAYPDEVDKIILSDVSFHIKKGERIALVGPTGAGKTTIINLVARFYDPLDGKVLIDGFDIRKMKFSSLRKSVAVMTQDPFIFKASIMENLKYGKEDATEEEVMSACHLIGADDFILKEKDGYNTLISSASLSQGQRQLIALVRTLLMNPSVIILDEATSSIDTNTEMLVQKGIDTLLKGRTSFTVAHRLSTIRNADRIFVIQDRGVAEEGTHEQLLEKENGLYRALYLAQFEEV</sequence>
<dbReference type="InterPro" id="IPR027417">
    <property type="entry name" value="P-loop_NTPase"/>
</dbReference>
<name>A0A9D1PUY6_9SPIO</name>
<reference evidence="10" key="1">
    <citation type="journal article" date="2021" name="PeerJ">
        <title>Extensive microbial diversity within the chicken gut microbiome revealed by metagenomics and culture.</title>
        <authorList>
            <person name="Gilroy R."/>
            <person name="Ravi A."/>
            <person name="Getino M."/>
            <person name="Pursley I."/>
            <person name="Horton D.L."/>
            <person name="Alikhan N.F."/>
            <person name="Baker D."/>
            <person name="Gharbi K."/>
            <person name="Hall N."/>
            <person name="Watson M."/>
            <person name="Adriaenssens E.M."/>
            <person name="Foster-Nyarko E."/>
            <person name="Jarju S."/>
            <person name="Secka A."/>
            <person name="Antonio M."/>
            <person name="Oren A."/>
            <person name="Chaudhuri R.R."/>
            <person name="La Ragione R."/>
            <person name="Hildebrand F."/>
            <person name="Pallen M.J."/>
        </authorList>
    </citation>
    <scope>NUCLEOTIDE SEQUENCE</scope>
    <source>
        <strain evidence="10">Gambia11-129</strain>
    </source>
</reference>
<dbReference type="AlphaFoldDB" id="A0A9D1PUY6"/>
<dbReference type="InterPro" id="IPR017871">
    <property type="entry name" value="ABC_transporter-like_CS"/>
</dbReference>
<dbReference type="PANTHER" id="PTHR24221">
    <property type="entry name" value="ATP-BINDING CASSETTE SUB-FAMILY B"/>
    <property type="match status" value="1"/>
</dbReference>
<dbReference type="PROSITE" id="PS50929">
    <property type="entry name" value="ABC_TM1F"/>
    <property type="match status" value="1"/>
</dbReference>
<dbReference type="Gene3D" id="3.40.50.300">
    <property type="entry name" value="P-loop containing nucleotide triphosphate hydrolases"/>
    <property type="match status" value="1"/>
</dbReference>
<evidence type="ECO:0000256" key="7">
    <source>
        <dbReference type="SAM" id="Phobius"/>
    </source>
</evidence>
<organism evidence="10 11">
    <name type="scientific">Candidatus Ornithospirochaeta avicola</name>
    <dbReference type="NCBI Taxonomy" id="2840896"/>
    <lineage>
        <taxon>Bacteria</taxon>
        <taxon>Pseudomonadati</taxon>
        <taxon>Spirochaetota</taxon>
        <taxon>Spirochaetia</taxon>
        <taxon>Spirochaetales</taxon>
        <taxon>Spirochaetaceae</taxon>
        <taxon>Spirochaetaceae incertae sedis</taxon>
        <taxon>Candidatus Ornithospirochaeta</taxon>
    </lineage>
</organism>
<dbReference type="SUPFAM" id="SSF90123">
    <property type="entry name" value="ABC transporter transmembrane region"/>
    <property type="match status" value="1"/>
</dbReference>
<dbReference type="PROSITE" id="PS00211">
    <property type="entry name" value="ABC_TRANSPORTER_1"/>
    <property type="match status" value="1"/>
</dbReference>
<gene>
    <name evidence="10" type="ORF">IAB12_05615</name>
</gene>
<accession>A0A9D1PUY6</accession>
<feature type="transmembrane region" description="Helical" evidence="7">
    <location>
        <begin position="261"/>
        <end position="282"/>
    </location>
</feature>
<feature type="transmembrane region" description="Helical" evidence="7">
    <location>
        <begin position="35"/>
        <end position="52"/>
    </location>
</feature>
<dbReference type="SUPFAM" id="SSF52540">
    <property type="entry name" value="P-loop containing nucleoside triphosphate hydrolases"/>
    <property type="match status" value="1"/>
</dbReference>
<keyword evidence="6 7" id="KW-0472">Membrane</keyword>
<keyword evidence="3" id="KW-0547">Nucleotide-binding</keyword>
<dbReference type="PROSITE" id="PS50893">
    <property type="entry name" value="ABC_TRANSPORTER_2"/>
    <property type="match status" value="1"/>
</dbReference>
<comment type="subcellular location">
    <subcellularLocation>
        <location evidence="1">Cell membrane</location>
        <topology evidence="1">Multi-pass membrane protein</topology>
    </subcellularLocation>
</comment>
<proteinExistence type="predicted"/>
<dbReference type="InterPro" id="IPR039421">
    <property type="entry name" value="Type_1_exporter"/>
</dbReference>
<dbReference type="Pfam" id="PF00664">
    <property type="entry name" value="ABC_membrane"/>
    <property type="match status" value="1"/>
</dbReference>
<keyword evidence="4 10" id="KW-0067">ATP-binding</keyword>
<dbReference type="InterPro" id="IPR003439">
    <property type="entry name" value="ABC_transporter-like_ATP-bd"/>
</dbReference>
<dbReference type="InterPro" id="IPR011527">
    <property type="entry name" value="ABC1_TM_dom"/>
</dbReference>
<evidence type="ECO:0000256" key="2">
    <source>
        <dbReference type="ARBA" id="ARBA00022692"/>
    </source>
</evidence>
<reference evidence="10" key="2">
    <citation type="submission" date="2021-04" db="EMBL/GenBank/DDBJ databases">
        <authorList>
            <person name="Gilroy R."/>
        </authorList>
    </citation>
    <scope>NUCLEOTIDE SEQUENCE</scope>
    <source>
        <strain evidence="10">Gambia11-129</strain>
    </source>
</reference>
<dbReference type="Gene3D" id="1.20.1560.10">
    <property type="entry name" value="ABC transporter type 1, transmembrane domain"/>
    <property type="match status" value="1"/>
</dbReference>
<dbReference type="InterPro" id="IPR036640">
    <property type="entry name" value="ABC1_TM_sf"/>
</dbReference>
<evidence type="ECO:0000256" key="3">
    <source>
        <dbReference type="ARBA" id="ARBA00022741"/>
    </source>
</evidence>
<evidence type="ECO:0000259" key="8">
    <source>
        <dbReference type="PROSITE" id="PS50893"/>
    </source>
</evidence>
<feature type="domain" description="ABC transmembrane type-1" evidence="9">
    <location>
        <begin position="36"/>
        <end position="318"/>
    </location>
</feature>
<keyword evidence="5 7" id="KW-1133">Transmembrane helix</keyword>
<protein>
    <submittedName>
        <fullName evidence="10">ABC transporter ATP-binding protein/permease</fullName>
    </submittedName>
</protein>
<feature type="transmembrane region" description="Helical" evidence="7">
    <location>
        <begin position="150"/>
        <end position="170"/>
    </location>
</feature>
<evidence type="ECO:0000256" key="1">
    <source>
        <dbReference type="ARBA" id="ARBA00004651"/>
    </source>
</evidence>
<dbReference type="PANTHER" id="PTHR24221:SF436">
    <property type="entry name" value="LMO0107 PROTEIN"/>
    <property type="match status" value="1"/>
</dbReference>
<dbReference type="Pfam" id="PF00005">
    <property type="entry name" value="ABC_tran"/>
    <property type="match status" value="1"/>
</dbReference>
<dbReference type="GO" id="GO:0005886">
    <property type="term" value="C:plasma membrane"/>
    <property type="evidence" value="ECO:0007669"/>
    <property type="project" value="UniProtKB-SubCell"/>
</dbReference>
<evidence type="ECO:0000256" key="5">
    <source>
        <dbReference type="ARBA" id="ARBA00022989"/>
    </source>
</evidence>
<keyword evidence="2 7" id="KW-0812">Transmembrane</keyword>
<dbReference type="FunFam" id="3.40.50.300:FF:000218">
    <property type="entry name" value="Multidrug ABC transporter ATP-binding protein"/>
    <property type="match status" value="1"/>
</dbReference>
<evidence type="ECO:0000259" key="9">
    <source>
        <dbReference type="PROSITE" id="PS50929"/>
    </source>
</evidence>
<evidence type="ECO:0000256" key="6">
    <source>
        <dbReference type="ARBA" id="ARBA00023136"/>
    </source>
</evidence>
<evidence type="ECO:0000256" key="4">
    <source>
        <dbReference type="ARBA" id="ARBA00022840"/>
    </source>
</evidence>
<evidence type="ECO:0000313" key="10">
    <source>
        <dbReference type="EMBL" id="HIV99233.1"/>
    </source>
</evidence>
<feature type="transmembrane region" description="Helical" evidence="7">
    <location>
        <begin position="72"/>
        <end position="89"/>
    </location>
</feature>
<feature type="domain" description="ABC transporter" evidence="8">
    <location>
        <begin position="352"/>
        <end position="586"/>
    </location>
</feature>
<evidence type="ECO:0000313" key="11">
    <source>
        <dbReference type="Proteomes" id="UP000823936"/>
    </source>
</evidence>
<dbReference type="EMBL" id="DXHU01000021">
    <property type="protein sequence ID" value="HIV99233.1"/>
    <property type="molecule type" value="Genomic_DNA"/>
</dbReference>
<feature type="transmembrane region" description="Helical" evidence="7">
    <location>
        <begin position="176"/>
        <end position="199"/>
    </location>
</feature>
<dbReference type="GO" id="GO:0005524">
    <property type="term" value="F:ATP binding"/>
    <property type="evidence" value="ECO:0007669"/>
    <property type="project" value="UniProtKB-KW"/>
</dbReference>
<dbReference type="InterPro" id="IPR003593">
    <property type="entry name" value="AAA+_ATPase"/>
</dbReference>
<comment type="caution">
    <text evidence="10">The sequence shown here is derived from an EMBL/GenBank/DDBJ whole genome shotgun (WGS) entry which is preliminary data.</text>
</comment>
<dbReference type="Proteomes" id="UP000823936">
    <property type="component" value="Unassembled WGS sequence"/>
</dbReference>
<dbReference type="SMART" id="SM00382">
    <property type="entry name" value="AAA"/>
    <property type="match status" value="1"/>
</dbReference>
<dbReference type="GO" id="GO:0016887">
    <property type="term" value="F:ATP hydrolysis activity"/>
    <property type="evidence" value="ECO:0007669"/>
    <property type="project" value="InterPro"/>
</dbReference>